<dbReference type="InterPro" id="IPR022121">
    <property type="entry name" value="Peptidase_M73_camelysin"/>
</dbReference>
<proteinExistence type="predicted"/>
<dbReference type="InterPro" id="IPR023833">
    <property type="entry name" value="Signal_pept_SipW-depend-type"/>
</dbReference>
<dbReference type="RefSeq" id="WP_255226161.1">
    <property type="nucleotide sequence ID" value="NZ_JAJEKE010000002.1"/>
</dbReference>
<dbReference type="Proteomes" id="UP001651880">
    <property type="component" value="Unassembled WGS sequence"/>
</dbReference>
<protein>
    <submittedName>
        <fullName evidence="1">CalY family protein</fullName>
    </submittedName>
</protein>
<dbReference type="EMBL" id="JAJEKE010000002">
    <property type="protein sequence ID" value="MCQ1528645.1"/>
    <property type="molecule type" value="Genomic_DNA"/>
</dbReference>
<keyword evidence="2" id="KW-1185">Reference proteome</keyword>
<accession>A0ABT1NBK3</accession>
<gene>
    <name evidence="1" type="ORF">LJD61_03680</name>
</gene>
<comment type="caution">
    <text evidence="1">The sequence shown here is derived from an EMBL/GenBank/DDBJ whole genome shotgun (WGS) entry which is preliminary data.</text>
</comment>
<dbReference type="NCBIfam" id="TIGR04088">
    <property type="entry name" value="cognate_SipW"/>
    <property type="match status" value="1"/>
</dbReference>
<reference evidence="1 2" key="1">
    <citation type="submission" date="2021-10" db="EMBL/GenBank/DDBJ databases">
        <title>Lutispora strain m25 sp. nov., a thermophilic, non-spore-forming bacterium isolated from a lab-scale methanogenic bioreactor digesting anaerobic sludge.</title>
        <authorList>
            <person name="El Houari A."/>
            <person name="Mcdonald J."/>
        </authorList>
    </citation>
    <scope>NUCLEOTIDE SEQUENCE [LARGE SCALE GENOMIC DNA]</scope>
    <source>
        <strain evidence="2">m25</strain>
    </source>
</reference>
<dbReference type="Pfam" id="PF12389">
    <property type="entry name" value="Peptidase_M73"/>
    <property type="match status" value="1"/>
</dbReference>
<sequence>MKKKYIAMMLVVALAFSMIGVGTMAWFTSTATSANNTFVAGTLTLGGIIDGEDVANRFATLNLSNIKPGEPRDLGTTELKNVGSLSFKLYRITASNFTGDLNFTDTLGRKMDDVLNLIVTIGGERVYEGKFSQLVWENGGFFDPIVDVPVGDVRTMQLSVLMDESAGNDFQGKNFKCDLTVYATQNEVPENGEPIGTEVYLGRTSGAGTTIPWDPAFSVVGKNDNTYVNFDWDWEPNDDVGSGIFRAGFEHYQIDIKHEKGSPDNTIDAEQTIIIIPVDREIDVTGDGPLTESDIVVDWSGDVVKIKKAKLLNAGWDGFEVRLSGIQLVDGTVRTILADGSEYQYWSLLPTAN</sequence>
<evidence type="ECO:0000313" key="1">
    <source>
        <dbReference type="EMBL" id="MCQ1528645.1"/>
    </source>
</evidence>
<name>A0ABT1NBK3_9FIRM</name>
<evidence type="ECO:0000313" key="2">
    <source>
        <dbReference type="Proteomes" id="UP001651880"/>
    </source>
</evidence>
<organism evidence="1 2">
    <name type="scientific">Lutispora saccharofermentans</name>
    <dbReference type="NCBI Taxonomy" id="3024236"/>
    <lineage>
        <taxon>Bacteria</taxon>
        <taxon>Bacillati</taxon>
        <taxon>Bacillota</taxon>
        <taxon>Clostridia</taxon>
        <taxon>Lutisporales</taxon>
        <taxon>Lutisporaceae</taxon>
        <taxon>Lutispora</taxon>
    </lineage>
</organism>